<dbReference type="EMBL" id="UYRR01014705">
    <property type="protein sequence ID" value="VDK27429.1"/>
    <property type="molecule type" value="Genomic_DNA"/>
</dbReference>
<keyword evidence="3" id="KW-1185">Reference proteome</keyword>
<name>A0A0M3JGV4_ANISI</name>
<organism evidence="4">
    <name type="scientific">Anisakis simplex</name>
    <name type="common">Herring worm</name>
    <dbReference type="NCBI Taxonomy" id="6269"/>
    <lineage>
        <taxon>Eukaryota</taxon>
        <taxon>Metazoa</taxon>
        <taxon>Ecdysozoa</taxon>
        <taxon>Nematoda</taxon>
        <taxon>Chromadorea</taxon>
        <taxon>Rhabditida</taxon>
        <taxon>Spirurina</taxon>
        <taxon>Ascaridomorpha</taxon>
        <taxon>Ascaridoidea</taxon>
        <taxon>Anisakidae</taxon>
        <taxon>Anisakis</taxon>
        <taxon>Anisakis simplex complex</taxon>
    </lineage>
</organism>
<proteinExistence type="predicted"/>
<feature type="region of interest" description="Disordered" evidence="1">
    <location>
        <begin position="39"/>
        <end position="58"/>
    </location>
</feature>
<evidence type="ECO:0000313" key="4">
    <source>
        <dbReference type="WBParaSite" id="ASIM_0000686201-mRNA-1"/>
    </source>
</evidence>
<evidence type="ECO:0000313" key="2">
    <source>
        <dbReference type="EMBL" id="VDK27429.1"/>
    </source>
</evidence>
<dbReference type="Proteomes" id="UP000267096">
    <property type="component" value="Unassembled WGS sequence"/>
</dbReference>
<reference evidence="2 3" key="2">
    <citation type="submission" date="2018-11" db="EMBL/GenBank/DDBJ databases">
        <authorList>
            <consortium name="Pathogen Informatics"/>
        </authorList>
    </citation>
    <scope>NUCLEOTIDE SEQUENCE [LARGE SCALE GENOMIC DNA]</scope>
</reference>
<dbReference type="AlphaFoldDB" id="A0A0M3JGV4"/>
<evidence type="ECO:0000313" key="3">
    <source>
        <dbReference type="Proteomes" id="UP000267096"/>
    </source>
</evidence>
<gene>
    <name evidence="2" type="ORF">ASIM_LOCUS6634</name>
</gene>
<dbReference type="WBParaSite" id="ASIM_0000686201-mRNA-1">
    <property type="protein sequence ID" value="ASIM_0000686201-mRNA-1"/>
    <property type="gene ID" value="ASIM_0000686201"/>
</dbReference>
<accession>A0A0M3JGV4</accession>
<evidence type="ECO:0000256" key="1">
    <source>
        <dbReference type="SAM" id="MobiDB-lite"/>
    </source>
</evidence>
<reference evidence="4" key="1">
    <citation type="submission" date="2017-02" db="UniProtKB">
        <authorList>
            <consortium name="WormBaseParasite"/>
        </authorList>
    </citation>
    <scope>IDENTIFICATION</scope>
</reference>
<protein>
    <submittedName>
        <fullName evidence="4">Chal_sti_synt_N domain-containing protein</fullName>
    </submittedName>
</protein>
<sequence>MCHRSQQVLRPQEPHFCPQRQPQVAIFTGLAAPHRFNPQLWPHQQQQQQHRNDKRMLSSDDRKFADWISTEKFRNPVGVLCAGGMLKVAKRCDWIPSELKFRLNVVTECCLQLI</sequence>